<dbReference type="EMBL" id="MHLO01000023">
    <property type="protein sequence ID" value="OGZ12140.1"/>
    <property type="molecule type" value="Genomic_DNA"/>
</dbReference>
<evidence type="ECO:0000313" key="3">
    <source>
        <dbReference type="Proteomes" id="UP000178636"/>
    </source>
</evidence>
<feature type="region of interest" description="Disordered" evidence="1">
    <location>
        <begin position="1"/>
        <end position="20"/>
    </location>
</feature>
<reference evidence="2 3" key="1">
    <citation type="journal article" date="2016" name="Nat. Commun.">
        <title>Thousands of microbial genomes shed light on interconnected biogeochemical processes in an aquifer system.</title>
        <authorList>
            <person name="Anantharaman K."/>
            <person name="Brown C.T."/>
            <person name="Hug L.A."/>
            <person name="Sharon I."/>
            <person name="Castelle C.J."/>
            <person name="Probst A.J."/>
            <person name="Thomas B.C."/>
            <person name="Singh A."/>
            <person name="Wilkins M.J."/>
            <person name="Karaoz U."/>
            <person name="Brodie E.L."/>
            <person name="Williams K.H."/>
            <person name="Hubbard S.S."/>
            <person name="Banfield J.F."/>
        </authorList>
    </citation>
    <scope>NUCLEOTIDE SEQUENCE [LARGE SCALE GENOMIC DNA]</scope>
</reference>
<evidence type="ECO:0000313" key="2">
    <source>
        <dbReference type="EMBL" id="OGZ12140.1"/>
    </source>
</evidence>
<name>A0A1G2DH10_9BACT</name>
<organism evidence="2 3">
    <name type="scientific">Candidatus Lloydbacteria bacterium RIFCSPHIGHO2_02_FULL_54_17</name>
    <dbReference type="NCBI Taxonomy" id="1798664"/>
    <lineage>
        <taxon>Bacteria</taxon>
        <taxon>Candidatus Lloydiibacteriota</taxon>
    </lineage>
</organism>
<comment type="caution">
    <text evidence="2">The sequence shown here is derived from an EMBL/GenBank/DDBJ whole genome shotgun (WGS) entry which is preliminary data.</text>
</comment>
<proteinExistence type="predicted"/>
<gene>
    <name evidence="2" type="ORF">A3C93_00595</name>
</gene>
<protein>
    <submittedName>
        <fullName evidence="2">Uncharacterized protein</fullName>
    </submittedName>
</protein>
<dbReference type="Proteomes" id="UP000178636">
    <property type="component" value="Unassembled WGS sequence"/>
</dbReference>
<dbReference type="STRING" id="1798664.A3C93_00595"/>
<evidence type="ECO:0000256" key="1">
    <source>
        <dbReference type="SAM" id="MobiDB-lite"/>
    </source>
</evidence>
<accession>A0A1G2DH10</accession>
<sequence length="83" mass="8813">MPGNSLNADPSAGRAESGFQDLSAISDENLEKMVAATRAARAAAEAAEALARPQAEADISAARKAIDESFDWDSTDQQRRGYK</sequence>
<dbReference type="AlphaFoldDB" id="A0A1G2DH10"/>